<organism evidence="3 4">
    <name type="scientific">Nonomuraea fuscirosea</name>
    <dbReference type="NCBI Taxonomy" id="1291556"/>
    <lineage>
        <taxon>Bacteria</taxon>
        <taxon>Bacillati</taxon>
        <taxon>Actinomycetota</taxon>
        <taxon>Actinomycetes</taxon>
        <taxon>Streptosporangiales</taxon>
        <taxon>Streptosporangiaceae</taxon>
        <taxon>Nonomuraea</taxon>
    </lineage>
</organism>
<dbReference type="Pfam" id="PF13565">
    <property type="entry name" value="HTH_32"/>
    <property type="match status" value="1"/>
</dbReference>
<dbReference type="InterPro" id="IPR036397">
    <property type="entry name" value="RNaseH_sf"/>
</dbReference>
<dbReference type="RefSeq" id="WP_106247763.1">
    <property type="nucleotide sequence ID" value="NZ_PVNG01000019.1"/>
</dbReference>
<dbReference type="InterPro" id="IPR012337">
    <property type="entry name" value="RNaseH-like_sf"/>
</dbReference>
<dbReference type="GO" id="GO:0015074">
    <property type="term" value="P:DNA integration"/>
    <property type="evidence" value="ECO:0007669"/>
    <property type="project" value="InterPro"/>
</dbReference>
<evidence type="ECO:0000259" key="2">
    <source>
        <dbReference type="PROSITE" id="PS50994"/>
    </source>
</evidence>
<sequence>MSVRLPYLSLIRVFGWLVLLGRSQASKDVEIMVLRHEVAVLKRQVVRPKPDWADRVLLAALARVLPSVLRAPRLVTPGTLLAWHCRLIKRSWTYPHRTGRPGTSKEARDLVLRLARENPRWGYRRVHGELVQLGLQVSSATVRRILRSHRHSPAPRTFDTTWRTFLRLQAKGLLACDFFHVDTVFLKRLYVLFVMEVETRRVHILGVTTHPTGAWTAQQARNLLVDLGRQATSFRFLIRDRDAKFTAAFDEIFTSQGITVMKTPPRTPRANCYAERWIRTVRAECTDRMLIYDERHSRSVLNEYVEHYNAHRPHQSRRQRPPDQDEDAVVPLEGRVQRRRVLSGAINEYHRAA</sequence>
<dbReference type="SUPFAM" id="SSF53098">
    <property type="entry name" value="Ribonuclease H-like"/>
    <property type="match status" value="1"/>
</dbReference>
<comment type="caution">
    <text evidence="3">The sequence shown here is derived from an EMBL/GenBank/DDBJ whole genome shotgun (WGS) entry which is preliminary data.</text>
</comment>
<name>A0A2T0MNR6_9ACTN</name>
<dbReference type="InterPro" id="IPR001584">
    <property type="entry name" value="Integrase_cat-core"/>
</dbReference>
<keyword evidence="4" id="KW-1185">Reference proteome</keyword>
<evidence type="ECO:0000313" key="3">
    <source>
        <dbReference type="EMBL" id="PRX59582.1"/>
    </source>
</evidence>
<reference evidence="3 4" key="1">
    <citation type="submission" date="2018-03" db="EMBL/GenBank/DDBJ databases">
        <title>Genomic Encyclopedia of Type Strains, Phase III (KMG-III): the genomes of soil and plant-associated and newly described type strains.</title>
        <authorList>
            <person name="Whitman W."/>
        </authorList>
    </citation>
    <scope>NUCLEOTIDE SEQUENCE [LARGE SCALE GENOMIC DNA]</scope>
    <source>
        <strain evidence="3 4">CGMCC 4.7104</strain>
    </source>
</reference>
<feature type="compositionally biased region" description="Basic residues" evidence="1">
    <location>
        <begin position="310"/>
        <end position="319"/>
    </location>
</feature>
<accession>A0A2T0MNR6</accession>
<dbReference type="Proteomes" id="UP000238312">
    <property type="component" value="Unassembled WGS sequence"/>
</dbReference>
<protein>
    <submittedName>
        <fullName evidence="3">Homeodomain-containing protein</fullName>
    </submittedName>
</protein>
<keyword evidence="3" id="KW-0371">Homeobox</keyword>
<dbReference type="InterPro" id="IPR050900">
    <property type="entry name" value="Transposase_IS3/IS150/IS904"/>
</dbReference>
<feature type="domain" description="Integrase catalytic" evidence="2">
    <location>
        <begin position="151"/>
        <end position="329"/>
    </location>
</feature>
<gene>
    <name evidence="3" type="ORF">B0I32_11925</name>
</gene>
<dbReference type="Gene3D" id="3.30.420.10">
    <property type="entry name" value="Ribonuclease H-like superfamily/Ribonuclease H"/>
    <property type="match status" value="1"/>
</dbReference>
<dbReference type="OrthoDB" id="1551204at2"/>
<feature type="region of interest" description="Disordered" evidence="1">
    <location>
        <begin position="310"/>
        <end position="333"/>
    </location>
</feature>
<dbReference type="PANTHER" id="PTHR46889:SF4">
    <property type="entry name" value="TRANSPOSASE INSO FOR INSERTION SEQUENCE ELEMENT IS911B-RELATED"/>
    <property type="match status" value="1"/>
</dbReference>
<dbReference type="Pfam" id="PF13683">
    <property type="entry name" value="rve_3"/>
    <property type="match status" value="1"/>
</dbReference>
<evidence type="ECO:0000313" key="4">
    <source>
        <dbReference type="Proteomes" id="UP000238312"/>
    </source>
</evidence>
<dbReference type="PANTHER" id="PTHR46889">
    <property type="entry name" value="TRANSPOSASE INSF FOR INSERTION SEQUENCE IS3B-RELATED"/>
    <property type="match status" value="1"/>
</dbReference>
<keyword evidence="3" id="KW-0238">DNA-binding</keyword>
<dbReference type="EMBL" id="PVNG01000019">
    <property type="protein sequence ID" value="PRX59582.1"/>
    <property type="molecule type" value="Genomic_DNA"/>
</dbReference>
<evidence type="ECO:0000256" key="1">
    <source>
        <dbReference type="SAM" id="MobiDB-lite"/>
    </source>
</evidence>
<dbReference type="PROSITE" id="PS50994">
    <property type="entry name" value="INTEGRASE"/>
    <property type="match status" value="1"/>
</dbReference>
<dbReference type="GO" id="GO:0003677">
    <property type="term" value="F:DNA binding"/>
    <property type="evidence" value="ECO:0007669"/>
    <property type="project" value="UniProtKB-KW"/>
</dbReference>
<dbReference type="AlphaFoldDB" id="A0A2T0MNR6"/>
<proteinExistence type="predicted"/>